<dbReference type="Gene3D" id="2.130.10.10">
    <property type="entry name" value="YVTN repeat-like/Quinoprotein amine dehydrogenase"/>
    <property type="match status" value="1"/>
</dbReference>
<feature type="repeat" description="WD" evidence="7">
    <location>
        <begin position="277"/>
        <end position="313"/>
    </location>
</feature>
<name>A0A085NBM7_9BILA</name>
<evidence type="ECO:0000256" key="3">
    <source>
        <dbReference type="ARBA" id="ARBA00022574"/>
    </source>
</evidence>
<dbReference type="GO" id="GO:0005634">
    <property type="term" value="C:nucleus"/>
    <property type="evidence" value="ECO:0007669"/>
    <property type="project" value="UniProtKB-SubCell"/>
</dbReference>
<evidence type="ECO:0000256" key="6">
    <source>
        <dbReference type="ARBA" id="ARBA00023242"/>
    </source>
</evidence>
<keyword evidence="3 7" id="KW-0853">WD repeat</keyword>
<dbReference type="EMBL" id="KL367520">
    <property type="protein sequence ID" value="KFD66873.1"/>
    <property type="molecule type" value="Genomic_DNA"/>
</dbReference>
<reference evidence="9" key="1">
    <citation type="journal article" date="2014" name="Nat. Genet.">
        <title>Genome and transcriptome of the porcine whipworm Trichuris suis.</title>
        <authorList>
            <person name="Jex A.R."/>
            <person name="Nejsum P."/>
            <person name="Schwarz E.M."/>
            <person name="Hu L."/>
            <person name="Young N.D."/>
            <person name="Hall R.S."/>
            <person name="Korhonen P.K."/>
            <person name="Liao S."/>
            <person name="Thamsborg S."/>
            <person name="Xia J."/>
            <person name="Xu P."/>
            <person name="Wang S."/>
            <person name="Scheerlinck J.P."/>
            <person name="Hofmann A."/>
            <person name="Sternberg P.W."/>
            <person name="Wang J."/>
            <person name="Gasser R.B."/>
        </authorList>
    </citation>
    <scope>NUCLEOTIDE SEQUENCE [LARGE SCALE GENOMIC DNA]</scope>
    <source>
        <strain evidence="9">DCEP-RM93F</strain>
    </source>
</reference>
<dbReference type="InterPro" id="IPR022052">
    <property type="entry name" value="Histone-bd_RBBP4-like_N"/>
</dbReference>
<dbReference type="InterPro" id="IPR036322">
    <property type="entry name" value="WD40_repeat_dom_sf"/>
</dbReference>
<organism evidence="9">
    <name type="scientific">Trichuris suis</name>
    <name type="common">pig whipworm</name>
    <dbReference type="NCBI Taxonomy" id="68888"/>
    <lineage>
        <taxon>Eukaryota</taxon>
        <taxon>Metazoa</taxon>
        <taxon>Ecdysozoa</taxon>
        <taxon>Nematoda</taxon>
        <taxon>Enoplea</taxon>
        <taxon>Dorylaimia</taxon>
        <taxon>Trichinellida</taxon>
        <taxon>Trichuridae</taxon>
        <taxon>Trichuris</taxon>
    </lineage>
</organism>
<evidence type="ECO:0000256" key="1">
    <source>
        <dbReference type="ARBA" id="ARBA00004123"/>
    </source>
</evidence>
<dbReference type="Pfam" id="PF12265">
    <property type="entry name" value="CAF1C_H4-bd"/>
    <property type="match status" value="1"/>
</dbReference>
<evidence type="ECO:0000313" key="9">
    <source>
        <dbReference type="EMBL" id="KFD66873.1"/>
    </source>
</evidence>
<gene>
    <name evidence="9" type="ORF">M514_02355</name>
</gene>
<feature type="domain" description="Histone-binding protein RBBP4-like N-terminal" evidence="8">
    <location>
        <begin position="11"/>
        <end position="79"/>
    </location>
</feature>
<dbReference type="InterPro" id="IPR015943">
    <property type="entry name" value="WD40/YVTN_repeat-like_dom_sf"/>
</dbReference>
<comment type="subcellular location">
    <subcellularLocation>
        <location evidence="1">Nucleus</location>
    </subcellularLocation>
</comment>
<dbReference type="InterPro" id="IPR019775">
    <property type="entry name" value="WD40_repeat_CS"/>
</dbReference>
<dbReference type="SUPFAM" id="SSF50978">
    <property type="entry name" value="WD40 repeat-like"/>
    <property type="match status" value="1"/>
</dbReference>
<dbReference type="GO" id="GO:0006325">
    <property type="term" value="P:chromatin organization"/>
    <property type="evidence" value="ECO:0007669"/>
    <property type="project" value="UniProtKB-KW"/>
</dbReference>
<dbReference type="PANTHER" id="PTHR22850">
    <property type="entry name" value="WD40 REPEAT FAMILY"/>
    <property type="match status" value="1"/>
</dbReference>
<evidence type="ECO:0000256" key="5">
    <source>
        <dbReference type="ARBA" id="ARBA00022853"/>
    </source>
</evidence>
<dbReference type="AlphaFoldDB" id="A0A085NBM7"/>
<comment type="similarity">
    <text evidence="2">Belongs to the WD repeat RBAP46/RBAP48/MSI1 family.</text>
</comment>
<dbReference type="Pfam" id="PF00400">
    <property type="entry name" value="WD40"/>
    <property type="match status" value="4"/>
</dbReference>
<evidence type="ECO:0000256" key="2">
    <source>
        <dbReference type="ARBA" id="ARBA00009341"/>
    </source>
</evidence>
<proteinExistence type="inferred from homology"/>
<keyword evidence="5" id="KW-0156">Chromatin regulator</keyword>
<dbReference type="PROSITE" id="PS50082">
    <property type="entry name" value="WD_REPEATS_2"/>
    <property type="match status" value="1"/>
</dbReference>
<dbReference type="SMART" id="SM00320">
    <property type="entry name" value="WD40"/>
    <property type="match status" value="5"/>
</dbReference>
<keyword evidence="4" id="KW-0677">Repeat</keyword>
<keyword evidence="6" id="KW-0539">Nucleus</keyword>
<dbReference type="PROSITE" id="PS00678">
    <property type="entry name" value="WD_REPEATS_1"/>
    <property type="match status" value="1"/>
</dbReference>
<dbReference type="Proteomes" id="UP000030758">
    <property type="component" value="Unassembled WGS sequence"/>
</dbReference>
<evidence type="ECO:0000256" key="4">
    <source>
        <dbReference type="ARBA" id="ARBA00022737"/>
    </source>
</evidence>
<evidence type="ECO:0000259" key="8">
    <source>
        <dbReference type="Pfam" id="PF12265"/>
    </source>
</evidence>
<sequence>MSDADFDNEGKVKQWEQYSPLLNDFYSSYSLPWPCGVCKWIDGERGTGFRGWNVHSILLGTCAAEESGRIAIGKIRIPKKNRRNGNGSDVDNLEVLTEEQGRDSVDSMAQPMSLERTVELGDSVLETLQMPQSLNKIAVISREDVLFFDWKKCAKNTVRQQSTFCFFSCLCGCLETGVTEVKLRGSEKMGRSLSWSTLVEGFLLCASENCSIALWDINRPEENGVLMANVNFIHDRKINAVSWHCLHETLFGSVGDDNNLLIWDTRFNSRYKPVLAALAHAERTLCLSFSHFSEYVVATGSADKSIAVWDIRNLGLRLHTLSGSEQGEICQIAWSPHEQAVIASRGTCSTVAIWDLDQINRQQTPEEASEGPPELLFIQGGHRNRVYDFSWNPNIPWFICSTDAESLHVWHVPKWLR</sequence>
<accession>A0A085NBM7</accession>
<evidence type="ECO:0000256" key="7">
    <source>
        <dbReference type="PROSITE-ProRule" id="PRU00221"/>
    </source>
</evidence>
<dbReference type="InterPro" id="IPR001680">
    <property type="entry name" value="WD40_rpt"/>
</dbReference>
<dbReference type="InterPro" id="IPR050459">
    <property type="entry name" value="WD_repeat_RBAP46/RBAP48/MSI1"/>
</dbReference>
<protein>
    <recommendedName>
        <fullName evidence="8">Histone-binding protein RBBP4-like N-terminal domain-containing protein</fullName>
    </recommendedName>
</protein>